<dbReference type="Proteomes" id="UP000677054">
    <property type="component" value="Unassembled WGS sequence"/>
</dbReference>
<evidence type="ECO:0000313" key="2">
    <source>
        <dbReference type="Proteomes" id="UP000677054"/>
    </source>
</evidence>
<dbReference type="AlphaFoldDB" id="A0A7R8XBZ4"/>
<sequence length="267" mass="30263">MALTRFTLKAWGVDWVLGGFSVFATVSRTSGFLRIRRWSARLVATEMVDECMPTHTFEVIPVEAIEFLDPCLLLRFLDHPRKKRNGLLQISDRGSECDMGRSDDGIHVMCYDDMPRIPGDSYHLDSELFLPPFGFHLHAASSRRHPKCRMGPGRAASVSLPGNWIPAFVAPRGVRGSRRIPEVVPEWVVSGSQAKIPCNLTRADSPLLVLWYRRQALQPIYRIHWKRVIEDVSTPRPGNLRTIANKIPRDQISISRDESGIREQAPT</sequence>
<dbReference type="EMBL" id="CAJPEV010001561">
    <property type="protein sequence ID" value="CAG0893291.1"/>
    <property type="molecule type" value="Genomic_DNA"/>
</dbReference>
<name>A0A7R8XBZ4_9CRUS</name>
<reference evidence="1" key="1">
    <citation type="submission" date="2020-11" db="EMBL/GenBank/DDBJ databases">
        <authorList>
            <person name="Tran Van P."/>
        </authorList>
    </citation>
    <scope>NUCLEOTIDE SEQUENCE</scope>
</reference>
<proteinExistence type="predicted"/>
<organism evidence="1">
    <name type="scientific">Darwinula stevensoni</name>
    <dbReference type="NCBI Taxonomy" id="69355"/>
    <lineage>
        <taxon>Eukaryota</taxon>
        <taxon>Metazoa</taxon>
        <taxon>Ecdysozoa</taxon>
        <taxon>Arthropoda</taxon>
        <taxon>Crustacea</taxon>
        <taxon>Oligostraca</taxon>
        <taxon>Ostracoda</taxon>
        <taxon>Podocopa</taxon>
        <taxon>Podocopida</taxon>
        <taxon>Darwinulocopina</taxon>
        <taxon>Darwinuloidea</taxon>
        <taxon>Darwinulidae</taxon>
        <taxon>Darwinula</taxon>
    </lineage>
</organism>
<keyword evidence="2" id="KW-1185">Reference proteome</keyword>
<evidence type="ECO:0000313" key="1">
    <source>
        <dbReference type="EMBL" id="CAD7247738.1"/>
    </source>
</evidence>
<protein>
    <submittedName>
        <fullName evidence="1">Uncharacterized protein</fullName>
    </submittedName>
</protein>
<gene>
    <name evidence="1" type="ORF">DSTB1V02_LOCUS7563</name>
</gene>
<accession>A0A7R8XBZ4</accession>
<dbReference type="EMBL" id="LR901078">
    <property type="protein sequence ID" value="CAD7247738.1"/>
    <property type="molecule type" value="Genomic_DNA"/>
</dbReference>